<reference evidence="2 3" key="1">
    <citation type="journal article" date="2021" name="Sci. Rep.">
        <title>The genome of the diatom Chaetoceros tenuissimus carries an ancient integrated fragment of an extant virus.</title>
        <authorList>
            <person name="Hongo Y."/>
            <person name="Kimura K."/>
            <person name="Takaki Y."/>
            <person name="Yoshida Y."/>
            <person name="Baba S."/>
            <person name="Kobayashi G."/>
            <person name="Nagasaki K."/>
            <person name="Hano T."/>
            <person name="Tomaru Y."/>
        </authorList>
    </citation>
    <scope>NUCLEOTIDE SEQUENCE [LARGE SCALE GENOMIC DNA]</scope>
    <source>
        <strain evidence="2 3">NIES-3715</strain>
    </source>
</reference>
<comment type="caution">
    <text evidence="2">The sequence shown here is derived from an EMBL/GenBank/DDBJ whole genome shotgun (WGS) entry which is preliminary data.</text>
</comment>
<evidence type="ECO:0000313" key="2">
    <source>
        <dbReference type="EMBL" id="GFH51326.1"/>
    </source>
</evidence>
<proteinExistence type="predicted"/>
<dbReference type="EMBL" id="BLLK01000045">
    <property type="protein sequence ID" value="GFH51326.1"/>
    <property type="molecule type" value="Genomic_DNA"/>
</dbReference>
<evidence type="ECO:0000313" key="3">
    <source>
        <dbReference type="Proteomes" id="UP001054902"/>
    </source>
</evidence>
<sequence>MNSLTNGRRIADLIVKNGRRFNPTISCQYFSNTSNITETQTKKRRPNPNKKGKASYSNDFRRERKSNNVNKIQSESLKKQQKERHLGDSTLSKCNDIMVKLLQRRKQIDAPPIEWILATESKVDIDDYEFRINLYKDIISLTKALELSIRSKRIQASSTRDIRELSALLGNILLICSESPPKRLTGIEELPSTSEMCKKVLSLLEELNLDIQNFHNFCTIRAANQEHHWKLASNLFLNQIDPDMFGLVPIDSKLGWDRYVEMGLYGLAMSIKQTKNTDIDVANGVFDAVSDMCMVSPTDREKYVLAAGSALGRAGEWKSCIEFLMSNPNSDFGHNLVAAVMDACFICGRYDDVLDVYYNVQTSNDASDWQWEGEYSRSHPLAIDLLLRSVGMKAILSEEGQGYSDAMILIFNQILEEGGRISLSAIKGVLQTCKNDADFGLALQVLKSLQKYSENKEECDWTIIPEEKSSFLESDHSNDNLVMLKGIDDDIIATVMETCCAAKEFGLALLCLRFAPVIGDERLVNDLDLTSIKTSGDMIPQLLDQQPLLLESERLLNATALALLGIGCPNEAHQLNAICGKPYETSPNTNHSNISWIEAYRHIDRLLLALDDIASSRQKLRKIDEYYLSTGTALMMQNAIDAGQVNAGLEVASIINSRIGNLKRPRKSVKDAMITFLGLDKEMNDRSNFNFYLSSDMLFSVMIKAYGSKYGNMEALSFYFDGIKALKKDGKFSGEVYIQSNNAALEILVKQGDISKAFQLFEATDRESRTPETYYTMAQGFVQTGQWNKVSSLYQLAKKDFLISEAMCYVTMKAISNSNIDNKVKLLRSIADDISAQKGIKSGTWIAENYWSIKENVGYHHARLLMWWNDPRETQQQEFRLAVQHLDKSERENKACHIEPLAAIISLANDDTFIESNDQDISDLVTKALIRICGSGHELESSMLLQGLMYLSTNNAVECCMDFVNYYEKNDITVDDDIVFLARTAAKLSPPTDWE</sequence>
<dbReference type="InterPro" id="IPR011990">
    <property type="entry name" value="TPR-like_helical_dom_sf"/>
</dbReference>
<feature type="region of interest" description="Disordered" evidence="1">
    <location>
        <begin position="36"/>
        <end position="87"/>
    </location>
</feature>
<protein>
    <submittedName>
        <fullName evidence="2">Uncharacterized protein</fullName>
    </submittedName>
</protein>
<accession>A0AAD3CSD6</accession>
<keyword evidence="3" id="KW-1185">Reference proteome</keyword>
<feature type="compositionally biased region" description="Basic and acidic residues" evidence="1">
    <location>
        <begin position="76"/>
        <end position="87"/>
    </location>
</feature>
<evidence type="ECO:0000256" key="1">
    <source>
        <dbReference type="SAM" id="MobiDB-lite"/>
    </source>
</evidence>
<name>A0AAD3CSD6_9STRA</name>
<dbReference type="Proteomes" id="UP001054902">
    <property type="component" value="Unassembled WGS sequence"/>
</dbReference>
<dbReference type="Gene3D" id="1.25.40.10">
    <property type="entry name" value="Tetratricopeptide repeat domain"/>
    <property type="match status" value="1"/>
</dbReference>
<gene>
    <name evidence="2" type="ORF">CTEN210_07802</name>
</gene>
<feature type="compositionally biased region" description="Basic residues" evidence="1">
    <location>
        <begin position="42"/>
        <end position="53"/>
    </location>
</feature>
<dbReference type="AlphaFoldDB" id="A0AAD3CSD6"/>
<organism evidence="2 3">
    <name type="scientific">Chaetoceros tenuissimus</name>
    <dbReference type="NCBI Taxonomy" id="426638"/>
    <lineage>
        <taxon>Eukaryota</taxon>
        <taxon>Sar</taxon>
        <taxon>Stramenopiles</taxon>
        <taxon>Ochrophyta</taxon>
        <taxon>Bacillariophyta</taxon>
        <taxon>Coscinodiscophyceae</taxon>
        <taxon>Chaetocerotophycidae</taxon>
        <taxon>Chaetocerotales</taxon>
        <taxon>Chaetocerotaceae</taxon>
        <taxon>Chaetoceros</taxon>
    </lineage>
</organism>